<dbReference type="OrthoDB" id="3797628at2759"/>
<protein>
    <submittedName>
        <fullName evidence="1">Nuclear pore complex protein Nup98-Nup96</fullName>
    </submittedName>
</protein>
<organism evidence="1 2">
    <name type="scientific">Desmophyllum pertusum</name>
    <dbReference type="NCBI Taxonomy" id="174260"/>
    <lineage>
        <taxon>Eukaryota</taxon>
        <taxon>Metazoa</taxon>
        <taxon>Cnidaria</taxon>
        <taxon>Anthozoa</taxon>
        <taxon>Hexacorallia</taxon>
        <taxon>Scleractinia</taxon>
        <taxon>Caryophylliina</taxon>
        <taxon>Caryophylliidae</taxon>
        <taxon>Desmophyllum</taxon>
    </lineage>
</organism>
<dbReference type="Proteomes" id="UP001163046">
    <property type="component" value="Unassembled WGS sequence"/>
</dbReference>
<evidence type="ECO:0000313" key="1">
    <source>
        <dbReference type="EMBL" id="KAJ7381695.1"/>
    </source>
</evidence>
<dbReference type="AlphaFoldDB" id="A0A9W9ZHR1"/>
<gene>
    <name evidence="1" type="primary">NUP98_3</name>
    <name evidence="1" type="ORF">OS493_039562</name>
</gene>
<dbReference type="EMBL" id="MU826083">
    <property type="protein sequence ID" value="KAJ7381695.1"/>
    <property type="molecule type" value="Genomic_DNA"/>
</dbReference>
<reference evidence="1" key="1">
    <citation type="submission" date="2023-01" db="EMBL/GenBank/DDBJ databases">
        <title>Genome assembly of the deep-sea coral Lophelia pertusa.</title>
        <authorList>
            <person name="Herrera S."/>
            <person name="Cordes E."/>
        </authorList>
    </citation>
    <scope>NUCLEOTIDE SEQUENCE</scope>
    <source>
        <strain evidence="1">USNM1676648</strain>
        <tissue evidence="1">Polyp</tissue>
    </source>
</reference>
<evidence type="ECO:0000313" key="2">
    <source>
        <dbReference type="Proteomes" id="UP001163046"/>
    </source>
</evidence>
<name>A0A9W9ZHR1_9CNID</name>
<sequence>MEPRDRSSTVRDWATGGQVFLDYLALMEKFQDITKEKFVPTKYDWEDIHAEVSSLCTRINSLPSDTPHEHVSIQPSKQ</sequence>
<accession>A0A9W9ZHR1</accession>
<comment type="caution">
    <text evidence="1">The sequence shown here is derived from an EMBL/GenBank/DDBJ whole genome shotgun (WGS) entry which is preliminary data.</text>
</comment>
<proteinExistence type="predicted"/>
<keyword evidence="2" id="KW-1185">Reference proteome</keyword>